<evidence type="ECO:0000313" key="3">
    <source>
        <dbReference type="Proteomes" id="UP000054630"/>
    </source>
</evidence>
<gene>
    <name evidence="2" type="ORF">T07_3892</name>
</gene>
<sequence length="219" mass="25030">MNEQNMPPEENLEIEIRMFCNDKKSLIIRRLNCQYVCSVERIRYHHCALFSLNQPRGGRKENSSENSVQSAVSYLIKMEKHKLVMVNIQIKLVQDNVYVYEEENRKRGEEEQNERVRKRDREREREREGEKIEKIKLASKWETLKSANRGRSCALDSSSGRSSSSSVQLARLASPPGIQSYLLILDSAWTGADGTGRHLCIASTSTGQYLADRSASTCA</sequence>
<proteinExistence type="predicted"/>
<evidence type="ECO:0000256" key="1">
    <source>
        <dbReference type="SAM" id="MobiDB-lite"/>
    </source>
</evidence>
<protein>
    <submittedName>
        <fullName evidence="2">Uncharacterized protein</fullName>
    </submittedName>
</protein>
<dbReference type="AlphaFoldDB" id="A0A0V0RXH5"/>
<dbReference type="OrthoDB" id="10490793at2759"/>
<feature type="region of interest" description="Disordered" evidence="1">
    <location>
        <begin position="104"/>
        <end position="129"/>
    </location>
</feature>
<accession>A0A0V0RXH5</accession>
<evidence type="ECO:0000313" key="2">
    <source>
        <dbReference type="EMBL" id="KRX19161.1"/>
    </source>
</evidence>
<reference evidence="2 3" key="1">
    <citation type="submission" date="2015-01" db="EMBL/GenBank/DDBJ databases">
        <title>Evolution of Trichinella species and genotypes.</title>
        <authorList>
            <person name="Korhonen P.K."/>
            <person name="Edoardo P."/>
            <person name="Giuseppe L.R."/>
            <person name="Gasser R.B."/>
        </authorList>
    </citation>
    <scope>NUCLEOTIDE SEQUENCE [LARGE SCALE GENOMIC DNA]</scope>
    <source>
        <strain evidence="2">ISS37</strain>
    </source>
</reference>
<dbReference type="Proteomes" id="UP000054630">
    <property type="component" value="Unassembled WGS sequence"/>
</dbReference>
<dbReference type="EMBL" id="JYDL01000062">
    <property type="protein sequence ID" value="KRX19161.1"/>
    <property type="molecule type" value="Genomic_DNA"/>
</dbReference>
<comment type="caution">
    <text evidence="2">The sequence shown here is derived from an EMBL/GenBank/DDBJ whole genome shotgun (WGS) entry which is preliminary data.</text>
</comment>
<name>A0A0V0RXH5_9BILA</name>
<organism evidence="2 3">
    <name type="scientific">Trichinella nelsoni</name>
    <dbReference type="NCBI Taxonomy" id="6336"/>
    <lineage>
        <taxon>Eukaryota</taxon>
        <taxon>Metazoa</taxon>
        <taxon>Ecdysozoa</taxon>
        <taxon>Nematoda</taxon>
        <taxon>Enoplea</taxon>
        <taxon>Dorylaimia</taxon>
        <taxon>Trichinellida</taxon>
        <taxon>Trichinellidae</taxon>
        <taxon>Trichinella</taxon>
    </lineage>
</organism>
<keyword evidence="3" id="KW-1185">Reference proteome</keyword>